<accession>A0A1G7CHQ4</accession>
<dbReference type="AlphaFoldDB" id="A0A1G7CHQ4"/>
<evidence type="ECO:0000313" key="2">
    <source>
        <dbReference type="Proteomes" id="UP000199628"/>
    </source>
</evidence>
<evidence type="ECO:0000313" key="1">
    <source>
        <dbReference type="EMBL" id="SDE38226.1"/>
    </source>
</evidence>
<dbReference type="EMBL" id="FMZV01000018">
    <property type="protein sequence ID" value="SDE38226.1"/>
    <property type="molecule type" value="Genomic_DNA"/>
</dbReference>
<organism evidence="1 2">
    <name type="scientific">Ruegeria marina</name>
    <dbReference type="NCBI Taxonomy" id="639004"/>
    <lineage>
        <taxon>Bacteria</taxon>
        <taxon>Pseudomonadati</taxon>
        <taxon>Pseudomonadota</taxon>
        <taxon>Alphaproteobacteria</taxon>
        <taxon>Rhodobacterales</taxon>
        <taxon>Roseobacteraceae</taxon>
        <taxon>Ruegeria</taxon>
    </lineage>
</organism>
<dbReference type="RefSeq" id="WP_218128981.1">
    <property type="nucleotide sequence ID" value="NZ_FMZV01000018.1"/>
</dbReference>
<gene>
    <name evidence="1" type="ORF">SAMN04488239_11831</name>
</gene>
<proteinExistence type="predicted"/>
<keyword evidence="2" id="KW-1185">Reference proteome</keyword>
<name>A0A1G7CHQ4_9RHOB</name>
<sequence>MTTAVAALLPDGKRLHLQHGPIDLIIGAEGGPGARENYRWSRGDAG</sequence>
<dbReference type="Proteomes" id="UP000199628">
    <property type="component" value="Unassembled WGS sequence"/>
</dbReference>
<reference evidence="2" key="1">
    <citation type="submission" date="2016-10" db="EMBL/GenBank/DDBJ databases">
        <authorList>
            <person name="Varghese N."/>
            <person name="Submissions S."/>
        </authorList>
    </citation>
    <scope>NUCLEOTIDE SEQUENCE [LARGE SCALE GENOMIC DNA]</scope>
    <source>
        <strain evidence="2">CGMCC 1.9108</strain>
    </source>
</reference>
<protein>
    <submittedName>
        <fullName evidence="1">Uncharacterized protein</fullName>
    </submittedName>
</protein>